<dbReference type="InterPro" id="IPR001227">
    <property type="entry name" value="Ac_transferase_dom_sf"/>
</dbReference>
<dbReference type="InterPro" id="IPR018201">
    <property type="entry name" value="Ketoacyl_synth_AS"/>
</dbReference>
<keyword evidence="7" id="KW-0012">Acyltransferase</keyword>
<keyword evidence="3" id="KW-0808">Transferase</keyword>
<feature type="compositionally biased region" description="Polar residues" evidence="4">
    <location>
        <begin position="1641"/>
        <end position="1651"/>
    </location>
</feature>
<dbReference type="GO" id="GO:0006633">
    <property type="term" value="P:fatty acid biosynthetic process"/>
    <property type="evidence" value="ECO:0007669"/>
    <property type="project" value="InterPro"/>
</dbReference>
<dbReference type="PROSITE" id="PS00606">
    <property type="entry name" value="KS3_1"/>
    <property type="match status" value="1"/>
</dbReference>
<evidence type="ECO:0000259" key="6">
    <source>
        <dbReference type="PROSITE" id="PS52004"/>
    </source>
</evidence>
<dbReference type="Gene3D" id="3.40.366.10">
    <property type="entry name" value="Malonyl-Coenzyme A Acyl Carrier Protein, domain 2"/>
    <property type="match status" value="1"/>
</dbReference>
<dbReference type="InterPro" id="IPR014030">
    <property type="entry name" value="Ketoacyl_synth_N"/>
</dbReference>
<dbReference type="SUPFAM" id="SSF52151">
    <property type="entry name" value="FabD/lysophospholipase-like"/>
    <property type="match status" value="1"/>
</dbReference>
<evidence type="ECO:0000259" key="5">
    <source>
        <dbReference type="PROSITE" id="PS50075"/>
    </source>
</evidence>
<dbReference type="SUPFAM" id="SSF55048">
    <property type="entry name" value="Probable ACP-binding domain of malonyl-CoA ACP transacylase"/>
    <property type="match status" value="1"/>
</dbReference>
<dbReference type="InterPro" id="IPR016039">
    <property type="entry name" value="Thiolase-like"/>
</dbReference>
<evidence type="ECO:0000313" key="7">
    <source>
        <dbReference type="EMBL" id="UXE60920.1"/>
    </source>
</evidence>
<dbReference type="KEGG" id="wna:KA717_36725"/>
<dbReference type="Pfam" id="PF00109">
    <property type="entry name" value="ketoacyl-synt"/>
    <property type="match status" value="1"/>
</dbReference>
<dbReference type="InterPro" id="IPR052568">
    <property type="entry name" value="PKS-FAS_Synthase"/>
</dbReference>
<keyword evidence="1" id="KW-0596">Phosphopantetheine</keyword>
<dbReference type="Gene3D" id="1.10.1200.10">
    <property type="entry name" value="ACP-like"/>
    <property type="match status" value="1"/>
</dbReference>
<dbReference type="EMBL" id="CP073041">
    <property type="protein sequence ID" value="UXE60920.1"/>
    <property type="molecule type" value="Genomic_DNA"/>
</dbReference>
<sequence length="1965" mass="212421">MLHSRIAIATSKAGGVGVLDLEFCRPEDGERITQNLNTLLGTISMEQEMGLRFRGNQLSFVSSLLSRLSARPYWIMLTGWTAENLNNILTQLPSAHSYQLLLEVTGADQLDQIVALSVPIAGLVLKGSESGGWVGEESAFMLVQKVVAQQYQKQTSPKLPVFVQGGIGVCTAAACYGIGAAGVVLDDQLWLMPESPLPETWQRHLKGLSGQEASLYGDKLGAGCRVLARPSFKGIARLQEWAEKLEIQAADLAQAIPLWQERVSDIMGWGEATDFVWPMGQAVGFAEGLVERYKTTGRLIQALMGQSVEQVKQAQDLQPLQARSPLAQAHRTEYPIVQGPMTRVSDTAEFAAAVAKGGGLPLLALAMMRGKQVEALLRQTQELLGEQSWGVGMLGFVSQTLREEQMEAIRAVKPPFALIAGGRPDQAAHFESLGIPTYIHVPVPRLLKMFLQQGARRFVFEGRECGGHVGPLSSFVLWESMIATLLNEVTSSMASEVHVLFAGGIHDAYSAAMLGAMTAPLVAKGIRVGMLMGTAYLFTQEAVVGGAIIPEFQAQAIQCHRTVTLESGPGHATRCAVTPFSQEFEETRRRLLTEGKSSEEIRNALEDLNVGRLRIASKGCNRNAEGKIVAVPLEQQRAEGMYMIGQVATLHEQIFTIKDLHEQVCVESNHLLLKQELPQPSSPSGQLTQPSDIAIIGIGTLLPGAQSPEELWSHILEKKNAITEIPAHRWDWRLYYDSDRSARDKIYSKWGGFLDDIPFDPLDYGIPPKSLKSIEPMQLLILETVRKALADAGYEDRDFDRENTSVIVGVSGGSADLGQQYGTRSEIPRFVENPPPEVWDRLPEWTEESFPGLLLNVTAGRIANRFDFGGTNCSVDAACASSLLALKMAVDELESGRCNVAIAGGLDTTQSPFAYFCFSKTPAMSPTGQSRPFDKNADGIVISEGAGIVVLKRLQDAEADGDRIYAVIKSVGSSSDGKALGLTAPLSSGQRRALQRAYQKADFSPGTIALYEAHGTGTPAGDKAELETINNTLVASGKALPKSCAIGSVKSLIGHTKGSAGITGLIKASLALYHKVLTPHANVQKPLSLLEEAETPVYLLKEAHPWLPNPDYPRRAGVSAFGFGGTNFHAVLEEYDGGLQESVLGSNPWPQELLVFRAENRTKLISQVQQLQQQLQAGAEPQLRDLAYSYAQRAQSFTAYPIGLAIVTANLGQLQSDLALALDYLNGSETQVLPPHILYGENAAPSTQPIAFLFPGQGAQYPEMGREWSLYLPEVQAALAFADQQLASHFPQRLSQLIYPPSAYSEAGERQQQDVLRQTNVAQPAIGTLSMGLFHFLSRLGFKPSVLAGHSYGEYTALYGAGVYSARDFLKLSAIRGQAMAKAGQDFPGTMAAVQSDRATVEKYLQATQDIVLASHNTPSQVAIAGQTQAVLALVDRLNQEGINARTLPVSGAFHSPYMTQAQAPLAEAINRTEMQLPQIPVYSNVTGDIMPDDLERLRGLLLEHLLDPVEFVKEITTMYEQGVRTFVEVGPRSILSNLSRQILAERDHTIVALDAGGSDLRGLLVGLGNLFVRGIDFNVTALFQHRPVQSLELNRLVELTRKPDLSRTTWLLNGGSIRKQDEAVGYSGKLPPLTLETAKVNPTSVQTTSPTPKPDQPVGTAPVPTVSNISPTNHKFPAFSVHSNPASLPISADNTTISDQASLPLSHYPMNQPNYPDNFPPHHSYNPGQEALMAYQSYQETMRHFLVLQERVMAHFLTGMPAAAPMPGNSWRSMPVSNAAPMIAPQPSPAVNGGHRDGSAPPAHHLTVPAGLRPIPAPIETVSTPPPVPPSPPLPVSPPTPAIVSQPTASAATVVPTTDHASTLDRASLTEILLNLVSDRTGYPTDLLKLDQDLEAELGIDSIKRVEILGALQEELSGAIAGQVQQQMERFTSAKSLDNILDQLLALMTQGASSGTEVNGLGKR</sequence>
<evidence type="ECO:0000256" key="1">
    <source>
        <dbReference type="ARBA" id="ARBA00022450"/>
    </source>
</evidence>
<dbReference type="PROSITE" id="PS52004">
    <property type="entry name" value="KS3_2"/>
    <property type="match status" value="1"/>
</dbReference>
<evidence type="ECO:0000256" key="4">
    <source>
        <dbReference type="SAM" id="MobiDB-lite"/>
    </source>
</evidence>
<dbReference type="SUPFAM" id="SSF51412">
    <property type="entry name" value="Inosine monophosphate dehydrogenase (IMPDH)"/>
    <property type="match status" value="2"/>
</dbReference>
<evidence type="ECO:0000256" key="3">
    <source>
        <dbReference type="ARBA" id="ARBA00022679"/>
    </source>
</evidence>
<accession>A0A977KYF4</accession>
<gene>
    <name evidence="7" type="ORF">KA717_36725</name>
</gene>
<dbReference type="InterPro" id="IPR020841">
    <property type="entry name" value="PKS_Beta-ketoAc_synthase_dom"/>
</dbReference>
<dbReference type="Gene3D" id="3.20.20.70">
    <property type="entry name" value="Aldolase class I"/>
    <property type="match status" value="2"/>
</dbReference>
<dbReference type="CDD" id="cd00833">
    <property type="entry name" value="PKS"/>
    <property type="match status" value="1"/>
</dbReference>
<dbReference type="InterPro" id="IPR016036">
    <property type="entry name" value="Malonyl_transacylase_ACP-bd"/>
</dbReference>
<dbReference type="SMART" id="SM00825">
    <property type="entry name" value="PKS_KS"/>
    <property type="match status" value="1"/>
</dbReference>
<name>A0A977KYF4_9CYAN</name>
<dbReference type="Pfam" id="PF00550">
    <property type="entry name" value="PP-binding"/>
    <property type="match status" value="1"/>
</dbReference>
<reference evidence="7" key="1">
    <citation type="submission" date="2021-04" db="EMBL/GenBank/DDBJ databases">
        <title>Genome sequence of Woronichinia naegeliana from Washington state freshwater lake bloom.</title>
        <authorList>
            <person name="Dreher T.W."/>
        </authorList>
    </citation>
    <scope>NUCLEOTIDE SEQUENCE</scope>
    <source>
        <strain evidence="7">WA131</strain>
    </source>
</reference>
<dbReference type="Gene3D" id="3.40.47.10">
    <property type="match status" value="1"/>
</dbReference>
<dbReference type="InterPro" id="IPR013785">
    <property type="entry name" value="Aldolase_TIM"/>
</dbReference>
<dbReference type="PANTHER" id="PTHR43074">
    <property type="entry name" value="OMEGA-3 POLYUNSATURATED FATTY ACID SYNTHASE PFAB-RELATED"/>
    <property type="match status" value="1"/>
</dbReference>
<dbReference type="PANTHER" id="PTHR43074:SF1">
    <property type="entry name" value="BETA-KETOACYL SYNTHASE FAMILY PROTEIN-RELATED"/>
    <property type="match status" value="1"/>
</dbReference>
<dbReference type="PROSITE" id="PS50075">
    <property type="entry name" value="CARRIER"/>
    <property type="match status" value="1"/>
</dbReference>
<dbReference type="Pfam" id="PF00698">
    <property type="entry name" value="Acyl_transf_1"/>
    <property type="match status" value="1"/>
</dbReference>
<dbReference type="Pfam" id="PF03060">
    <property type="entry name" value="NMO"/>
    <property type="match status" value="1"/>
</dbReference>
<dbReference type="InterPro" id="IPR009081">
    <property type="entry name" value="PP-bd_ACP"/>
</dbReference>
<dbReference type="GO" id="GO:0004315">
    <property type="term" value="F:3-oxoacyl-[acyl-carrier-protein] synthase activity"/>
    <property type="evidence" value="ECO:0007669"/>
    <property type="project" value="InterPro"/>
</dbReference>
<evidence type="ECO:0000256" key="2">
    <source>
        <dbReference type="ARBA" id="ARBA00022553"/>
    </source>
</evidence>
<proteinExistence type="predicted"/>
<dbReference type="InterPro" id="IPR016035">
    <property type="entry name" value="Acyl_Trfase/lysoPLipase"/>
</dbReference>
<feature type="domain" description="Carrier" evidence="5">
    <location>
        <begin position="1868"/>
        <end position="1946"/>
    </location>
</feature>
<dbReference type="InterPro" id="IPR014043">
    <property type="entry name" value="Acyl_transferase_dom"/>
</dbReference>
<dbReference type="Proteomes" id="UP001065613">
    <property type="component" value="Chromosome"/>
</dbReference>
<dbReference type="SUPFAM" id="SSF47336">
    <property type="entry name" value="ACP-like"/>
    <property type="match status" value="1"/>
</dbReference>
<dbReference type="Pfam" id="PF02801">
    <property type="entry name" value="Ketoacyl-synt_C"/>
    <property type="match status" value="1"/>
</dbReference>
<protein>
    <submittedName>
        <fullName evidence="7">Acyltransferase domain-containing protein</fullName>
    </submittedName>
</protein>
<dbReference type="InterPro" id="IPR036736">
    <property type="entry name" value="ACP-like_sf"/>
</dbReference>
<feature type="region of interest" description="Disordered" evidence="4">
    <location>
        <begin position="1641"/>
        <end position="1662"/>
    </location>
</feature>
<dbReference type="SUPFAM" id="SSF53901">
    <property type="entry name" value="Thiolase-like"/>
    <property type="match status" value="1"/>
</dbReference>
<dbReference type="SMART" id="SM00827">
    <property type="entry name" value="PKS_AT"/>
    <property type="match status" value="1"/>
</dbReference>
<feature type="domain" description="Ketosynthase family 3 (KS3)" evidence="6">
    <location>
        <begin position="690"/>
        <end position="1134"/>
    </location>
</feature>
<keyword evidence="2" id="KW-0597">Phosphoprotein</keyword>
<dbReference type="InterPro" id="IPR014031">
    <property type="entry name" value="Ketoacyl_synth_C"/>
</dbReference>
<organism evidence="7">
    <name type="scientific">Woronichinia naegeliana WA131</name>
    <dbReference type="NCBI Taxonomy" id="2824559"/>
    <lineage>
        <taxon>Bacteria</taxon>
        <taxon>Bacillati</taxon>
        <taxon>Cyanobacteriota</taxon>
        <taxon>Cyanophyceae</taxon>
        <taxon>Synechococcales</taxon>
        <taxon>Coelosphaeriaceae</taxon>
        <taxon>Woronichinia</taxon>
    </lineage>
</organism>